<protein>
    <submittedName>
        <fullName evidence="5">Uncharacterized protein LOC103711652 isoform X1</fullName>
    </submittedName>
</protein>
<dbReference type="Pfam" id="PF14389">
    <property type="entry name" value="Lzipper-MIP1"/>
    <property type="match status" value="1"/>
</dbReference>
<name>A0A8B8J6Y4_PHODC</name>
<feature type="domain" description="DUF547" evidence="2">
    <location>
        <begin position="372"/>
        <end position="508"/>
    </location>
</feature>
<evidence type="ECO:0000259" key="2">
    <source>
        <dbReference type="Pfam" id="PF04784"/>
    </source>
</evidence>
<dbReference type="KEGG" id="pda:103711652"/>
<proteinExistence type="predicted"/>
<accession>A0A8B8J6Y4</accession>
<dbReference type="Pfam" id="PF04784">
    <property type="entry name" value="DUF547"/>
    <property type="match status" value="1"/>
</dbReference>
<keyword evidence="4" id="KW-1185">Reference proteome</keyword>
<dbReference type="PANTHER" id="PTHR23054">
    <property type="entry name" value="TERNARY COMPLEX FACTOR MIP1, LEUCINE-ZIPPER-RELATED"/>
    <property type="match status" value="1"/>
</dbReference>
<dbReference type="GeneID" id="103711652"/>
<reference evidence="5" key="2">
    <citation type="submission" date="2025-08" db="UniProtKB">
        <authorList>
            <consortium name="RefSeq"/>
        </authorList>
    </citation>
    <scope>IDENTIFICATION</scope>
    <source>
        <tissue evidence="5">Young leaves</tissue>
    </source>
</reference>
<dbReference type="InterPro" id="IPR025757">
    <property type="entry name" value="MIP1_Leuzipper"/>
</dbReference>
<dbReference type="RefSeq" id="XP_026662232.2">
    <property type="nucleotide sequence ID" value="XM_026806431.2"/>
</dbReference>
<feature type="compositionally biased region" description="Polar residues" evidence="1">
    <location>
        <begin position="237"/>
        <end position="250"/>
    </location>
</feature>
<feature type="domain" description="Ternary complex factor MIP1 leucine-zipper" evidence="3">
    <location>
        <begin position="85"/>
        <end position="166"/>
    </location>
</feature>
<sequence length="596" mass="67251">MERAEVAADAKNDECVASVSKISSSCSLRHKRSKSASDRNLDTVKHGTLYCMGKDFNDSKTLRNIMKSTYGSLNQDSSDNVSKTSSNHRASLENDIKQLQMHLYQEKTIRFMLEKAIGRASSTLSPGHRHFPAQTRELIAEIELLEEEIANREQHVLSLYRSIFDQCISGPSSAQSSGMASPAHTKSGARKHPSIISSAFCSSKKFPLQAFQLLASIKEYGRSNPLLKPKGRHESLSSENLNTGVDSNSSDPKKFPTARRNYLARTLKDHLYECPSKISEELVRCMAAIYCWVRSDSSEKPEKGRSPFLSRSSTSVILPRRGTADEQQWSSKSTVEISSISLDKSQFSSASYAINNYRLLVEQLERVDLSVLESSAKLAFWVNIYNSLIMHAYLAYGIPHSSLRRIALFHKAAYNIGGHIITANTVEHFILSCRTPRIGRWFETILSTAMRKKSGEEKQILGSKFGITDSHPLVLFALCTGASSDPMLRVYTAKNVTDELEKAKKEFLQANVVVRKSRKIFLPKILDRYAKETCKSSDDLLVWVSQNIDKKLQESIQKCMDSKNKRKASQVIEWLPYSTRFHYVFGKDLTEKPWWV</sequence>
<gene>
    <name evidence="5" type="primary">LOC103711652</name>
</gene>
<reference evidence="4" key="1">
    <citation type="journal article" date="2019" name="Nat. Commun.">
        <title>Genome-wide association mapping of date palm fruit traits.</title>
        <authorList>
            <person name="Hazzouri K.M."/>
            <person name="Gros-Balthazard M."/>
            <person name="Flowers J.M."/>
            <person name="Copetti D."/>
            <person name="Lemansour A."/>
            <person name="Lebrun M."/>
            <person name="Masmoudi K."/>
            <person name="Ferrand S."/>
            <person name="Dhar M.I."/>
            <person name="Fresquez Z.A."/>
            <person name="Rosas U."/>
            <person name="Zhang J."/>
            <person name="Talag J."/>
            <person name="Lee S."/>
            <person name="Kudrna D."/>
            <person name="Powell R.F."/>
            <person name="Leitch I.J."/>
            <person name="Krueger R.R."/>
            <person name="Wing R.A."/>
            <person name="Amiri K.M.A."/>
            <person name="Purugganan M.D."/>
        </authorList>
    </citation>
    <scope>NUCLEOTIDE SEQUENCE [LARGE SCALE GENOMIC DNA]</scope>
    <source>
        <strain evidence="4">cv. Khalas</strain>
    </source>
</reference>
<evidence type="ECO:0000313" key="4">
    <source>
        <dbReference type="Proteomes" id="UP000228380"/>
    </source>
</evidence>
<dbReference type="OrthoDB" id="418495at2759"/>
<organism evidence="4 5">
    <name type="scientific">Phoenix dactylifera</name>
    <name type="common">Date palm</name>
    <dbReference type="NCBI Taxonomy" id="42345"/>
    <lineage>
        <taxon>Eukaryota</taxon>
        <taxon>Viridiplantae</taxon>
        <taxon>Streptophyta</taxon>
        <taxon>Embryophyta</taxon>
        <taxon>Tracheophyta</taxon>
        <taxon>Spermatophyta</taxon>
        <taxon>Magnoliopsida</taxon>
        <taxon>Liliopsida</taxon>
        <taxon>Arecaceae</taxon>
        <taxon>Coryphoideae</taxon>
        <taxon>Phoeniceae</taxon>
        <taxon>Phoenix</taxon>
    </lineage>
</organism>
<feature type="region of interest" description="Disordered" evidence="1">
    <location>
        <begin position="225"/>
        <end position="256"/>
    </location>
</feature>
<dbReference type="AlphaFoldDB" id="A0A8B8J6Y4"/>
<dbReference type="Proteomes" id="UP000228380">
    <property type="component" value="Chromosome 5"/>
</dbReference>
<dbReference type="InterPro" id="IPR006869">
    <property type="entry name" value="DUF547"/>
</dbReference>
<dbReference type="PANTHER" id="PTHR23054:SF26">
    <property type="entry name" value="ELECTRON TRANSPORTER"/>
    <property type="match status" value="1"/>
</dbReference>
<evidence type="ECO:0000313" key="5">
    <source>
        <dbReference type="RefSeq" id="XP_026662232.2"/>
    </source>
</evidence>
<evidence type="ECO:0000259" key="3">
    <source>
        <dbReference type="Pfam" id="PF14389"/>
    </source>
</evidence>
<evidence type="ECO:0000256" key="1">
    <source>
        <dbReference type="SAM" id="MobiDB-lite"/>
    </source>
</evidence>